<dbReference type="InterPro" id="IPR001647">
    <property type="entry name" value="HTH_TetR"/>
</dbReference>
<dbReference type="InterPro" id="IPR009057">
    <property type="entry name" value="Homeodomain-like_sf"/>
</dbReference>
<feature type="domain" description="HTH tetR-type" evidence="5">
    <location>
        <begin position="9"/>
        <end position="69"/>
    </location>
</feature>
<protein>
    <recommendedName>
        <fullName evidence="5">HTH tetR-type domain-containing protein</fullName>
    </recommendedName>
</protein>
<sequence length="199" mass="22797">MSNSQDVKDPFREEILNGARDLFERFGFKKTTMEDIARQVGKSKSALYYYYKTKEEIFEAVILNDISTSQTQVAAAVRQEGSASNQFRVLFTTLLTDVKQKANKFGIFKTDLYENHFLFDNIIKKRDSYLEELIKDVLILGISQREVKMMNNAEMGLWAAMINITLKATAHKLFLEDDFNLTGSQLVFMADSLFNGVKA</sequence>
<dbReference type="STRING" id="550983.A4R26_27465"/>
<keyword evidence="7" id="KW-1185">Reference proteome</keyword>
<dbReference type="GO" id="GO:0000976">
    <property type="term" value="F:transcription cis-regulatory region binding"/>
    <property type="evidence" value="ECO:0007669"/>
    <property type="project" value="TreeGrafter"/>
</dbReference>
<dbReference type="Proteomes" id="UP000192276">
    <property type="component" value="Unassembled WGS sequence"/>
</dbReference>
<dbReference type="PROSITE" id="PS50977">
    <property type="entry name" value="HTH_TETR_2"/>
    <property type="match status" value="1"/>
</dbReference>
<dbReference type="SUPFAM" id="SSF46689">
    <property type="entry name" value="Homeodomain-like"/>
    <property type="match status" value="1"/>
</dbReference>
<dbReference type="PANTHER" id="PTHR30055">
    <property type="entry name" value="HTH-TYPE TRANSCRIPTIONAL REGULATOR RUTR"/>
    <property type="match status" value="1"/>
</dbReference>
<keyword evidence="3" id="KW-0804">Transcription</keyword>
<name>A0A1V9F8Z2_9BACT</name>
<dbReference type="InterPro" id="IPR050109">
    <property type="entry name" value="HTH-type_TetR-like_transc_reg"/>
</dbReference>
<proteinExistence type="predicted"/>
<dbReference type="EMBL" id="LWBP01000206">
    <property type="protein sequence ID" value="OQP54731.1"/>
    <property type="molecule type" value="Genomic_DNA"/>
</dbReference>
<accession>A0A1V9F8Z2</accession>
<evidence type="ECO:0000256" key="4">
    <source>
        <dbReference type="PROSITE-ProRule" id="PRU00335"/>
    </source>
</evidence>
<dbReference type="PRINTS" id="PR00455">
    <property type="entry name" value="HTHTETR"/>
</dbReference>
<dbReference type="Gene3D" id="1.10.357.10">
    <property type="entry name" value="Tetracycline Repressor, domain 2"/>
    <property type="match status" value="1"/>
</dbReference>
<reference evidence="7" key="1">
    <citation type="submission" date="2016-04" db="EMBL/GenBank/DDBJ databases">
        <authorList>
            <person name="Chen L."/>
            <person name="Zhuang W."/>
            <person name="Wang G."/>
        </authorList>
    </citation>
    <scope>NUCLEOTIDE SEQUENCE [LARGE SCALE GENOMIC DNA]</scope>
    <source>
        <strain evidence="7">208</strain>
    </source>
</reference>
<dbReference type="Gene3D" id="1.10.10.60">
    <property type="entry name" value="Homeodomain-like"/>
    <property type="match status" value="1"/>
</dbReference>
<evidence type="ECO:0000256" key="1">
    <source>
        <dbReference type="ARBA" id="ARBA00023015"/>
    </source>
</evidence>
<organism evidence="6 7">
    <name type="scientific">Niastella populi</name>
    <dbReference type="NCBI Taxonomy" id="550983"/>
    <lineage>
        <taxon>Bacteria</taxon>
        <taxon>Pseudomonadati</taxon>
        <taxon>Bacteroidota</taxon>
        <taxon>Chitinophagia</taxon>
        <taxon>Chitinophagales</taxon>
        <taxon>Chitinophagaceae</taxon>
        <taxon>Niastella</taxon>
    </lineage>
</organism>
<evidence type="ECO:0000313" key="7">
    <source>
        <dbReference type="Proteomes" id="UP000192276"/>
    </source>
</evidence>
<dbReference type="OrthoDB" id="9789566at2"/>
<dbReference type="AlphaFoldDB" id="A0A1V9F8Z2"/>
<dbReference type="PANTHER" id="PTHR30055:SF234">
    <property type="entry name" value="HTH-TYPE TRANSCRIPTIONAL REGULATOR BETI"/>
    <property type="match status" value="1"/>
</dbReference>
<gene>
    <name evidence="6" type="ORF">A4R26_27465</name>
</gene>
<keyword evidence="2 4" id="KW-0238">DNA-binding</keyword>
<dbReference type="RefSeq" id="WP_081169244.1">
    <property type="nucleotide sequence ID" value="NZ_LWBP01000206.1"/>
</dbReference>
<feature type="DNA-binding region" description="H-T-H motif" evidence="4">
    <location>
        <begin position="32"/>
        <end position="51"/>
    </location>
</feature>
<evidence type="ECO:0000313" key="6">
    <source>
        <dbReference type="EMBL" id="OQP54731.1"/>
    </source>
</evidence>
<dbReference type="Pfam" id="PF00440">
    <property type="entry name" value="TetR_N"/>
    <property type="match status" value="1"/>
</dbReference>
<comment type="caution">
    <text evidence="6">The sequence shown here is derived from an EMBL/GenBank/DDBJ whole genome shotgun (WGS) entry which is preliminary data.</text>
</comment>
<dbReference type="GO" id="GO:0003700">
    <property type="term" value="F:DNA-binding transcription factor activity"/>
    <property type="evidence" value="ECO:0007669"/>
    <property type="project" value="TreeGrafter"/>
</dbReference>
<evidence type="ECO:0000256" key="2">
    <source>
        <dbReference type="ARBA" id="ARBA00023125"/>
    </source>
</evidence>
<keyword evidence="1" id="KW-0805">Transcription regulation</keyword>
<evidence type="ECO:0000256" key="3">
    <source>
        <dbReference type="ARBA" id="ARBA00023163"/>
    </source>
</evidence>
<evidence type="ECO:0000259" key="5">
    <source>
        <dbReference type="PROSITE" id="PS50977"/>
    </source>
</evidence>